<sequence>SVALSLEFFLLASSRSNPRSSIRVSGRDSRHVFDSSPRSSIASA</sequence>
<accession>A0A8D7ADK2</accession>
<feature type="region of interest" description="Disordered" evidence="1">
    <location>
        <begin position="18"/>
        <end position="44"/>
    </location>
</feature>
<organism evidence="2">
    <name type="scientific">Musa acuminata subsp. malaccensis</name>
    <name type="common">Wild banana</name>
    <name type="synonym">Musa malaccensis</name>
    <dbReference type="NCBI Taxonomy" id="214687"/>
    <lineage>
        <taxon>Eukaryota</taxon>
        <taxon>Viridiplantae</taxon>
        <taxon>Streptophyta</taxon>
        <taxon>Embryophyta</taxon>
        <taxon>Tracheophyta</taxon>
        <taxon>Spermatophyta</taxon>
        <taxon>Magnoliopsida</taxon>
        <taxon>Liliopsida</taxon>
        <taxon>Zingiberales</taxon>
        <taxon>Musaceae</taxon>
        <taxon>Musa</taxon>
    </lineage>
</organism>
<reference evidence="2" key="1">
    <citation type="submission" date="2021-03" db="EMBL/GenBank/DDBJ databases">
        <authorList>
            <consortium name="Genoscope - CEA"/>
            <person name="William W."/>
        </authorList>
    </citation>
    <scope>NUCLEOTIDE SEQUENCE</scope>
    <source>
        <strain evidence="2">Doubled-haploid Pahang</strain>
    </source>
</reference>
<proteinExistence type="predicted"/>
<evidence type="ECO:0000256" key="1">
    <source>
        <dbReference type="SAM" id="MobiDB-lite"/>
    </source>
</evidence>
<feature type="non-terminal residue" evidence="2">
    <location>
        <position position="44"/>
    </location>
</feature>
<dbReference type="AlphaFoldDB" id="A0A8D7ADK2"/>
<gene>
    <name evidence="2" type="ORF">GSMUA_153300.1</name>
</gene>
<protein>
    <submittedName>
        <fullName evidence="2">(wild Malaysian banana) hypothetical protein</fullName>
    </submittedName>
</protein>
<name>A0A8D7ADK2_MUSAM</name>
<dbReference type="EMBL" id="HG996471">
    <property type="protein sequence ID" value="CAG1845535.1"/>
    <property type="molecule type" value="Genomic_DNA"/>
</dbReference>
<evidence type="ECO:0000313" key="2">
    <source>
        <dbReference type="EMBL" id="CAG1845535.1"/>
    </source>
</evidence>